<dbReference type="GO" id="GO:0005524">
    <property type="term" value="F:ATP binding"/>
    <property type="evidence" value="ECO:0007669"/>
    <property type="project" value="UniProtKB-KW"/>
</dbReference>
<evidence type="ECO:0000256" key="8">
    <source>
        <dbReference type="ARBA" id="ARBA00022741"/>
    </source>
</evidence>
<dbReference type="InterPro" id="IPR003594">
    <property type="entry name" value="HATPase_dom"/>
</dbReference>
<evidence type="ECO:0000256" key="4">
    <source>
        <dbReference type="ARBA" id="ARBA00022519"/>
    </source>
</evidence>
<dbReference type="Gene3D" id="1.10.287.130">
    <property type="match status" value="1"/>
</dbReference>
<dbReference type="CDD" id="cd06225">
    <property type="entry name" value="HAMP"/>
    <property type="match status" value="1"/>
</dbReference>
<evidence type="ECO:0000256" key="2">
    <source>
        <dbReference type="ARBA" id="ARBA00004429"/>
    </source>
</evidence>
<dbReference type="GO" id="GO:0000155">
    <property type="term" value="F:phosphorelay sensor kinase activity"/>
    <property type="evidence" value="ECO:0007669"/>
    <property type="project" value="InterPro"/>
</dbReference>
<dbReference type="Gene3D" id="6.10.340.10">
    <property type="match status" value="1"/>
</dbReference>
<evidence type="ECO:0000259" key="15">
    <source>
        <dbReference type="PROSITE" id="PS50109"/>
    </source>
</evidence>
<keyword evidence="6 14" id="KW-0808">Transferase</keyword>
<keyword evidence="8 14" id="KW-0547">Nucleotide-binding</keyword>
<dbReference type="Pfam" id="PF00672">
    <property type="entry name" value="HAMP"/>
    <property type="match status" value="1"/>
</dbReference>
<keyword evidence="9 14" id="KW-0418">Kinase</keyword>
<organism evidence="17 18">
    <name type="scientific">Cupriavidus oxalaticus</name>
    <dbReference type="NCBI Taxonomy" id="96344"/>
    <lineage>
        <taxon>Bacteria</taxon>
        <taxon>Pseudomonadati</taxon>
        <taxon>Pseudomonadota</taxon>
        <taxon>Betaproteobacteria</taxon>
        <taxon>Burkholderiales</taxon>
        <taxon>Burkholderiaceae</taxon>
        <taxon>Cupriavidus</taxon>
    </lineage>
</organism>
<dbReference type="GO" id="GO:0005886">
    <property type="term" value="C:plasma membrane"/>
    <property type="evidence" value="ECO:0007669"/>
    <property type="project" value="UniProtKB-SubCell"/>
</dbReference>
<reference evidence="17 18" key="1">
    <citation type="submission" date="2018-09" db="EMBL/GenBank/DDBJ databases">
        <title>Complete genome sequence of Cupriavidus oxalaticus T2, a bacterium capable of phenol tolerance and degradation.</title>
        <authorList>
            <person name="Yan J."/>
        </authorList>
    </citation>
    <scope>NUCLEOTIDE SEQUENCE [LARGE SCALE GENOMIC DNA]</scope>
    <source>
        <strain evidence="17 18">T2</strain>
        <plasmid evidence="17 18">unnamed1</plasmid>
    </source>
</reference>
<dbReference type="InterPro" id="IPR048590">
    <property type="entry name" value="CusS-like_sensor"/>
</dbReference>
<dbReference type="Gene3D" id="3.30.565.10">
    <property type="entry name" value="Histidine kinase-like ATPase, C-terminal domain"/>
    <property type="match status" value="1"/>
</dbReference>
<keyword evidence="13 14" id="KW-0472">Membrane</keyword>
<feature type="transmembrane region" description="Helical" evidence="14">
    <location>
        <begin position="16"/>
        <end position="37"/>
    </location>
</feature>
<geneLocation type="plasmid" evidence="17">
    <name>unnamed1</name>
</geneLocation>
<dbReference type="InterPro" id="IPR006290">
    <property type="entry name" value="CztS_silS_copS"/>
</dbReference>
<dbReference type="PROSITE" id="PS50109">
    <property type="entry name" value="HIS_KIN"/>
    <property type="match status" value="1"/>
</dbReference>
<dbReference type="PRINTS" id="PR00344">
    <property type="entry name" value="BCTRLSENSOR"/>
</dbReference>
<evidence type="ECO:0000256" key="10">
    <source>
        <dbReference type="ARBA" id="ARBA00022840"/>
    </source>
</evidence>
<dbReference type="EC" id="2.7.13.3" evidence="14"/>
<gene>
    <name evidence="17" type="ORF">D2917_31115</name>
</gene>
<dbReference type="PANTHER" id="PTHR45436">
    <property type="entry name" value="SENSOR HISTIDINE KINASE YKOH"/>
    <property type="match status" value="1"/>
</dbReference>
<dbReference type="SMART" id="SM00304">
    <property type="entry name" value="HAMP"/>
    <property type="match status" value="1"/>
</dbReference>
<keyword evidence="4 14" id="KW-0997">Cell inner membrane</keyword>
<evidence type="ECO:0000313" key="17">
    <source>
        <dbReference type="EMBL" id="QEZ48736.1"/>
    </source>
</evidence>
<dbReference type="InterPro" id="IPR003660">
    <property type="entry name" value="HAMP_dom"/>
</dbReference>
<keyword evidence="17" id="KW-0614">Plasmid</keyword>
<keyword evidence="11 14" id="KW-1133">Transmembrane helix</keyword>
<dbReference type="Pfam" id="PF02518">
    <property type="entry name" value="HATPase_c"/>
    <property type="match status" value="1"/>
</dbReference>
<feature type="domain" description="Histidine kinase" evidence="15">
    <location>
        <begin position="243"/>
        <end position="457"/>
    </location>
</feature>
<proteinExistence type="predicted"/>
<evidence type="ECO:0000313" key="18">
    <source>
        <dbReference type="Proteomes" id="UP000325743"/>
    </source>
</evidence>
<evidence type="ECO:0000256" key="14">
    <source>
        <dbReference type="RuleBase" id="RU364088"/>
    </source>
</evidence>
<keyword evidence="5" id="KW-0597">Phosphoprotein</keyword>
<feature type="domain" description="HAMP" evidence="16">
    <location>
        <begin position="182"/>
        <end position="235"/>
    </location>
</feature>
<feature type="transmembrane region" description="Helical" evidence="14">
    <location>
        <begin position="161"/>
        <end position="180"/>
    </location>
</feature>
<evidence type="ECO:0000256" key="5">
    <source>
        <dbReference type="ARBA" id="ARBA00022553"/>
    </source>
</evidence>
<dbReference type="AlphaFoldDB" id="A0A5P3VQT7"/>
<dbReference type="CDD" id="cd00082">
    <property type="entry name" value="HisKA"/>
    <property type="match status" value="1"/>
</dbReference>
<evidence type="ECO:0000256" key="1">
    <source>
        <dbReference type="ARBA" id="ARBA00000085"/>
    </source>
</evidence>
<dbReference type="InterPro" id="IPR050428">
    <property type="entry name" value="TCS_sensor_his_kinase"/>
</dbReference>
<keyword evidence="3 14" id="KW-1003">Cell membrane</keyword>
<comment type="catalytic activity">
    <reaction evidence="1 14">
        <text>ATP + protein L-histidine = ADP + protein N-phospho-L-histidine.</text>
        <dbReference type="EC" id="2.7.13.3"/>
    </reaction>
</comment>
<dbReference type="FunFam" id="3.30.565.10:FF:000006">
    <property type="entry name" value="Sensor histidine kinase WalK"/>
    <property type="match status" value="1"/>
</dbReference>
<evidence type="ECO:0000256" key="12">
    <source>
        <dbReference type="ARBA" id="ARBA00023012"/>
    </source>
</evidence>
<accession>A0A5P3VQT7</accession>
<dbReference type="SMART" id="SM00388">
    <property type="entry name" value="HisKA"/>
    <property type="match status" value="1"/>
</dbReference>
<dbReference type="InterPro" id="IPR005467">
    <property type="entry name" value="His_kinase_dom"/>
</dbReference>
<evidence type="ECO:0000256" key="6">
    <source>
        <dbReference type="ARBA" id="ARBA00022679"/>
    </source>
</evidence>
<dbReference type="Pfam" id="PF21085">
    <property type="entry name" value="CusS"/>
    <property type="match status" value="1"/>
</dbReference>
<evidence type="ECO:0000256" key="7">
    <source>
        <dbReference type="ARBA" id="ARBA00022692"/>
    </source>
</evidence>
<dbReference type="PANTHER" id="PTHR45436:SF3">
    <property type="entry name" value="SENSOR HISTIDINE KINASE HPRS"/>
    <property type="match status" value="1"/>
</dbReference>
<protein>
    <recommendedName>
        <fullName evidence="14">Sensor protein</fullName>
        <ecNumber evidence="14">2.7.13.3</ecNumber>
    </recommendedName>
</protein>
<evidence type="ECO:0000256" key="13">
    <source>
        <dbReference type="ARBA" id="ARBA00023136"/>
    </source>
</evidence>
<keyword evidence="12 14" id="KW-0902">Two-component regulatory system</keyword>
<sequence length="464" mass="51156">MLQGNSVMPLSLTGRLALFFALVVSVALASMGAFAYYSLAVQLQSRDDEVIRGKLEQVEHFLREVDGIEDVPAAQHRFDDMVRGYADLIVRVSARDGRLLFSTADGSPRDFGRRGRDGGDAFLGLIRSADAVLGKDGTRVTVIIGATGEDRREVTGRFRTTLLLGTTIGVVLTAMAGAAITRRELQPTHALIKQINRISVERLSYRVEIPFKPTEVQDIARAFNAMLQRLEDGYVKLSRFSADLAHDLRTPLNNLIGHAEVALSRDRTPAEYIALIEESLLEYQRLARMIDAMLFLARADSAKVTLDVSTISLHRELKKLSAYFEMLAEERGIAIAVNGDATLEVDSILFQRAIHNLLSNAVRHARSGTTIKIAVVKEETGCLIEVANWGDTIPEEDLAFIFERFYRGDAARSNSSQSTGLGLSIVRSIMDLHGGRAEVVSEPNGATRFRLWFPTTRPNNLALG</sequence>
<dbReference type="InterPro" id="IPR036097">
    <property type="entry name" value="HisK_dim/P_sf"/>
</dbReference>
<dbReference type="SUPFAM" id="SSF47384">
    <property type="entry name" value="Homodimeric domain of signal transducing histidine kinase"/>
    <property type="match status" value="1"/>
</dbReference>
<evidence type="ECO:0000256" key="3">
    <source>
        <dbReference type="ARBA" id="ARBA00022475"/>
    </source>
</evidence>
<name>A0A5P3VQT7_9BURK</name>
<keyword evidence="10 14" id="KW-0067">ATP-binding</keyword>
<dbReference type="EMBL" id="CP032520">
    <property type="protein sequence ID" value="QEZ48736.1"/>
    <property type="molecule type" value="Genomic_DNA"/>
</dbReference>
<dbReference type="InterPro" id="IPR036890">
    <property type="entry name" value="HATPase_C_sf"/>
</dbReference>
<comment type="function">
    <text evidence="14">Member of a two-component regulatory system.</text>
</comment>
<dbReference type="CDD" id="cd00075">
    <property type="entry name" value="HATPase"/>
    <property type="match status" value="1"/>
</dbReference>
<evidence type="ECO:0000256" key="9">
    <source>
        <dbReference type="ARBA" id="ARBA00022777"/>
    </source>
</evidence>
<keyword evidence="7 14" id="KW-0812">Transmembrane</keyword>
<dbReference type="PROSITE" id="PS50885">
    <property type="entry name" value="HAMP"/>
    <property type="match status" value="1"/>
</dbReference>
<dbReference type="InterPro" id="IPR004358">
    <property type="entry name" value="Sig_transdc_His_kin-like_C"/>
</dbReference>
<dbReference type="Pfam" id="PF00512">
    <property type="entry name" value="HisKA"/>
    <property type="match status" value="1"/>
</dbReference>
<dbReference type="NCBIfam" id="TIGR01386">
    <property type="entry name" value="cztS_silS_copS"/>
    <property type="match status" value="1"/>
</dbReference>
<evidence type="ECO:0000256" key="11">
    <source>
        <dbReference type="ARBA" id="ARBA00022989"/>
    </source>
</evidence>
<dbReference type="InterPro" id="IPR003661">
    <property type="entry name" value="HisK_dim/P_dom"/>
</dbReference>
<evidence type="ECO:0000259" key="16">
    <source>
        <dbReference type="PROSITE" id="PS50885"/>
    </source>
</evidence>
<dbReference type="Proteomes" id="UP000325743">
    <property type="component" value="Plasmid unnamed1"/>
</dbReference>
<dbReference type="SMART" id="SM00387">
    <property type="entry name" value="HATPase_c"/>
    <property type="match status" value="1"/>
</dbReference>
<dbReference type="SUPFAM" id="SSF55874">
    <property type="entry name" value="ATPase domain of HSP90 chaperone/DNA topoisomerase II/histidine kinase"/>
    <property type="match status" value="1"/>
</dbReference>
<comment type="subcellular location">
    <subcellularLocation>
        <location evidence="2">Cell inner membrane</location>
        <topology evidence="2">Multi-pass membrane protein</topology>
    </subcellularLocation>
</comment>
<dbReference type="RefSeq" id="WP_151072976.1">
    <property type="nucleotide sequence ID" value="NZ_CP032520.1"/>
</dbReference>